<dbReference type="InterPro" id="IPR036052">
    <property type="entry name" value="TrpB-like_PALP_sf"/>
</dbReference>
<protein>
    <recommendedName>
        <fullName evidence="2">Tryptophan synthase beta chain-like PALP domain-containing protein</fullName>
    </recommendedName>
</protein>
<accession>A0A382H9U7</accession>
<dbReference type="Gene3D" id="3.40.50.1100">
    <property type="match status" value="1"/>
</dbReference>
<sequence>MSFLLDLQCGGCRKQYDADVLHNLCNACGKPLLARYDMASASEAMTPNVMASRGPTMWRYREVLPVRDDGHIVTLGEGGTPLVHAERLGEKLGMANLFIKDESLNPTG</sequence>
<name>A0A382H9U7_9ZZZZ</name>
<dbReference type="SUPFAM" id="SSF53686">
    <property type="entry name" value="Tryptophan synthase beta subunit-like PLP-dependent enzymes"/>
    <property type="match status" value="1"/>
</dbReference>
<feature type="non-terminal residue" evidence="1">
    <location>
        <position position="108"/>
    </location>
</feature>
<dbReference type="AlphaFoldDB" id="A0A382H9U7"/>
<reference evidence="1" key="1">
    <citation type="submission" date="2018-05" db="EMBL/GenBank/DDBJ databases">
        <authorList>
            <person name="Lanie J.A."/>
            <person name="Ng W.-L."/>
            <person name="Kazmierczak K.M."/>
            <person name="Andrzejewski T.M."/>
            <person name="Davidsen T.M."/>
            <person name="Wayne K.J."/>
            <person name="Tettelin H."/>
            <person name="Glass J.I."/>
            <person name="Rusch D."/>
            <person name="Podicherti R."/>
            <person name="Tsui H.-C.T."/>
            <person name="Winkler M.E."/>
        </authorList>
    </citation>
    <scope>NUCLEOTIDE SEQUENCE</scope>
</reference>
<evidence type="ECO:0008006" key="2">
    <source>
        <dbReference type="Google" id="ProtNLM"/>
    </source>
</evidence>
<proteinExistence type="predicted"/>
<organism evidence="1">
    <name type="scientific">marine metagenome</name>
    <dbReference type="NCBI Taxonomy" id="408172"/>
    <lineage>
        <taxon>unclassified sequences</taxon>
        <taxon>metagenomes</taxon>
        <taxon>ecological metagenomes</taxon>
    </lineage>
</organism>
<evidence type="ECO:0000313" key="1">
    <source>
        <dbReference type="EMBL" id="SVB84078.1"/>
    </source>
</evidence>
<dbReference type="EMBL" id="UINC01060021">
    <property type="protein sequence ID" value="SVB84078.1"/>
    <property type="molecule type" value="Genomic_DNA"/>
</dbReference>
<gene>
    <name evidence="1" type="ORF">METZ01_LOCUS236932</name>
</gene>